<dbReference type="InterPro" id="IPR043136">
    <property type="entry name" value="B30.2/SPRY_sf"/>
</dbReference>
<feature type="region of interest" description="Disordered" evidence="5">
    <location>
        <begin position="483"/>
        <end position="502"/>
    </location>
</feature>
<dbReference type="InterPro" id="IPR017907">
    <property type="entry name" value="Znf_RING_CS"/>
</dbReference>
<keyword evidence="3" id="KW-0862">Zinc</keyword>
<dbReference type="Gene3D" id="2.60.120.920">
    <property type="match status" value="1"/>
</dbReference>
<evidence type="ECO:0000259" key="6">
    <source>
        <dbReference type="PROSITE" id="PS50089"/>
    </source>
</evidence>
<evidence type="ECO:0000313" key="9">
    <source>
        <dbReference type="Proteomes" id="UP001152803"/>
    </source>
</evidence>
<evidence type="ECO:0000256" key="4">
    <source>
        <dbReference type="PROSITE-ProRule" id="PRU00175"/>
    </source>
</evidence>
<keyword evidence="9" id="KW-1185">Reference proteome</keyword>
<dbReference type="SUPFAM" id="SSF49899">
    <property type="entry name" value="Concanavalin A-like lectins/glucanases"/>
    <property type="match status" value="1"/>
</dbReference>
<dbReference type="Gene3D" id="3.30.40.10">
    <property type="entry name" value="Zinc/RING finger domain, C3HC4 (zinc finger)"/>
    <property type="match status" value="1"/>
</dbReference>
<keyword evidence="1" id="KW-0479">Metal-binding</keyword>
<sequence>MLEWIWVRVQAPVSLSAFAFIRQLYGKLFAMATLSNGCLIKAVVLSLCLPFCDDEALLQRTGHGMKSLTQSRDWTAVEERAEPWDCLEQPSSCPSCGRGFDVPLLLPCAHTLCGSCVEAAARASGDRAGAAAVCALPCPCCRLPVELPCWEWGGATRCLPLNPALARSPGAIETGEDQGGEEDQRRSQEDTFGIQQDPKTCLQAGLGPGPRLQVAVMGSCTKAGPCCVDACAHPGHTPSYAWPQGGTVDLLEEEMEQSVKGLLFSLDPSTAAPPLVLSGSALTVTSQGGAAQPQAECAGAPEDLQHQDPSPLPQVCAAVTITRGQFYWEVDVCNSTCYRIGVSSVDNLRGWWLERRGASFSVAFDGRRETLAAVPPQVKTVGVFLNMGGGALSFHNALTQEHLATVPSRFGPGVRPALGLGQGRVRLRSGLPPPPHVFLCRSSAYRGPAGAGPGRWRRDVRFHSVRTVIQRFEELSVAESDSGLVSSFGSSSTLASLPEPGT</sequence>
<dbReference type="InterPro" id="IPR027370">
    <property type="entry name" value="Znf-RING_euk"/>
</dbReference>
<dbReference type="InterPro" id="IPR013320">
    <property type="entry name" value="ConA-like_dom_sf"/>
</dbReference>
<evidence type="ECO:0000313" key="8">
    <source>
        <dbReference type="EMBL" id="KAJ8256849.1"/>
    </source>
</evidence>
<dbReference type="Pfam" id="PF13445">
    <property type="entry name" value="zf-RING_UBOX"/>
    <property type="match status" value="1"/>
</dbReference>
<dbReference type="InterPro" id="IPR001841">
    <property type="entry name" value="Znf_RING"/>
</dbReference>
<dbReference type="SMART" id="SM00449">
    <property type="entry name" value="SPRY"/>
    <property type="match status" value="1"/>
</dbReference>
<proteinExistence type="predicted"/>
<dbReference type="PANTHER" id="PTHR24103">
    <property type="entry name" value="E3 UBIQUITIN-PROTEIN LIGASE TRIM"/>
    <property type="match status" value="1"/>
</dbReference>
<dbReference type="InterPro" id="IPR050143">
    <property type="entry name" value="TRIM/RBCC"/>
</dbReference>
<organism evidence="8 9">
    <name type="scientific">Conger conger</name>
    <name type="common">Conger eel</name>
    <name type="synonym">Muraena conger</name>
    <dbReference type="NCBI Taxonomy" id="82655"/>
    <lineage>
        <taxon>Eukaryota</taxon>
        <taxon>Metazoa</taxon>
        <taxon>Chordata</taxon>
        <taxon>Craniata</taxon>
        <taxon>Vertebrata</taxon>
        <taxon>Euteleostomi</taxon>
        <taxon>Actinopterygii</taxon>
        <taxon>Neopterygii</taxon>
        <taxon>Teleostei</taxon>
        <taxon>Anguilliformes</taxon>
        <taxon>Congridae</taxon>
        <taxon>Conger</taxon>
    </lineage>
</organism>
<dbReference type="Proteomes" id="UP001152803">
    <property type="component" value="Unassembled WGS sequence"/>
</dbReference>
<feature type="domain" description="RING-type" evidence="6">
    <location>
        <begin position="93"/>
        <end position="142"/>
    </location>
</feature>
<dbReference type="PRINTS" id="PR01407">
    <property type="entry name" value="BUTYPHLNCDUF"/>
</dbReference>
<evidence type="ECO:0000256" key="5">
    <source>
        <dbReference type="SAM" id="MobiDB-lite"/>
    </source>
</evidence>
<comment type="caution">
    <text evidence="8">The sequence shown here is derived from an EMBL/GenBank/DDBJ whole genome shotgun (WGS) entry which is preliminary data.</text>
</comment>
<dbReference type="PROSITE" id="PS50188">
    <property type="entry name" value="B302_SPRY"/>
    <property type="match status" value="1"/>
</dbReference>
<dbReference type="InterPro" id="IPR001870">
    <property type="entry name" value="B30.2/SPRY"/>
</dbReference>
<evidence type="ECO:0000256" key="1">
    <source>
        <dbReference type="ARBA" id="ARBA00022723"/>
    </source>
</evidence>
<dbReference type="PROSITE" id="PS50089">
    <property type="entry name" value="ZF_RING_2"/>
    <property type="match status" value="1"/>
</dbReference>
<dbReference type="InterPro" id="IPR003877">
    <property type="entry name" value="SPRY_dom"/>
</dbReference>
<dbReference type="InterPro" id="IPR013083">
    <property type="entry name" value="Znf_RING/FYVE/PHD"/>
</dbReference>
<dbReference type="AlphaFoldDB" id="A0A9Q1HRV3"/>
<accession>A0A9Q1HRV3</accession>
<feature type="region of interest" description="Disordered" evidence="5">
    <location>
        <begin position="169"/>
        <end position="193"/>
    </location>
</feature>
<dbReference type="GO" id="GO:0008270">
    <property type="term" value="F:zinc ion binding"/>
    <property type="evidence" value="ECO:0007669"/>
    <property type="project" value="UniProtKB-KW"/>
</dbReference>
<evidence type="ECO:0000256" key="3">
    <source>
        <dbReference type="ARBA" id="ARBA00022833"/>
    </source>
</evidence>
<protein>
    <recommendedName>
        <fullName evidence="10">Ret finger protein-like 4B</fullName>
    </recommendedName>
</protein>
<dbReference type="OrthoDB" id="8888319at2759"/>
<dbReference type="SUPFAM" id="SSF57850">
    <property type="entry name" value="RING/U-box"/>
    <property type="match status" value="1"/>
</dbReference>
<dbReference type="PROSITE" id="PS00518">
    <property type="entry name" value="ZF_RING_1"/>
    <property type="match status" value="1"/>
</dbReference>
<evidence type="ECO:0000256" key="2">
    <source>
        <dbReference type="ARBA" id="ARBA00022771"/>
    </source>
</evidence>
<keyword evidence="2 4" id="KW-0863">Zinc-finger</keyword>
<evidence type="ECO:0008006" key="10">
    <source>
        <dbReference type="Google" id="ProtNLM"/>
    </source>
</evidence>
<dbReference type="EMBL" id="JAFJMO010000014">
    <property type="protein sequence ID" value="KAJ8256849.1"/>
    <property type="molecule type" value="Genomic_DNA"/>
</dbReference>
<dbReference type="InterPro" id="IPR003879">
    <property type="entry name" value="Butyrophylin_SPRY"/>
</dbReference>
<evidence type="ECO:0000259" key="7">
    <source>
        <dbReference type="PROSITE" id="PS50188"/>
    </source>
</evidence>
<reference evidence="8" key="1">
    <citation type="journal article" date="2023" name="Science">
        <title>Genome structures resolve the early diversification of teleost fishes.</title>
        <authorList>
            <person name="Parey E."/>
            <person name="Louis A."/>
            <person name="Montfort J."/>
            <person name="Bouchez O."/>
            <person name="Roques C."/>
            <person name="Iampietro C."/>
            <person name="Lluch J."/>
            <person name="Castinel A."/>
            <person name="Donnadieu C."/>
            <person name="Desvignes T."/>
            <person name="Floi Bucao C."/>
            <person name="Jouanno E."/>
            <person name="Wen M."/>
            <person name="Mejri S."/>
            <person name="Dirks R."/>
            <person name="Jansen H."/>
            <person name="Henkel C."/>
            <person name="Chen W.J."/>
            <person name="Zahm M."/>
            <person name="Cabau C."/>
            <person name="Klopp C."/>
            <person name="Thompson A.W."/>
            <person name="Robinson-Rechavi M."/>
            <person name="Braasch I."/>
            <person name="Lecointre G."/>
            <person name="Bobe J."/>
            <person name="Postlethwait J.H."/>
            <person name="Berthelot C."/>
            <person name="Roest Crollius H."/>
            <person name="Guiguen Y."/>
        </authorList>
    </citation>
    <scope>NUCLEOTIDE SEQUENCE</scope>
    <source>
        <strain evidence="8">Concon-B</strain>
    </source>
</reference>
<gene>
    <name evidence="8" type="ORF">COCON_G00190010</name>
</gene>
<feature type="domain" description="B30.2/SPRY" evidence="7">
    <location>
        <begin position="244"/>
        <end position="436"/>
    </location>
</feature>
<name>A0A9Q1HRV3_CONCO</name>